<accession>A0A3N4JLV6</accession>
<proteinExistence type="predicted"/>
<dbReference type="AlphaFoldDB" id="A0A3N4JLV6"/>
<evidence type="ECO:0000313" key="2">
    <source>
        <dbReference type="Proteomes" id="UP000276215"/>
    </source>
</evidence>
<keyword evidence="2" id="KW-1185">Reference proteome</keyword>
<reference evidence="1 2" key="1">
    <citation type="journal article" date="2018" name="Nat. Ecol. Evol.">
        <title>Pezizomycetes genomes reveal the molecular basis of ectomycorrhizal truffle lifestyle.</title>
        <authorList>
            <person name="Murat C."/>
            <person name="Payen T."/>
            <person name="Noel B."/>
            <person name="Kuo A."/>
            <person name="Morin E."/>
            <person name="Chen J."/>
            <person name="Kohler A."/>
            <person name="Krizsan K."/>
            <person name="Balestrini R."/>
            <person name="Da Silva C."/>
            <person name="Montanini B."/>
            <person name="Hainaut M."/>
            <person name="Levati E."/>
            <person name="Barry K.W."/>
            <person name="Belfiori B."/>
            <person name="Cichocki N."/>
            <person name="Clum A."/>
            <person name="Dockter R.B."/>
            <person name="Fauchery L."/>
            <person name="Guy J."/>
            <person name="Iotti M."/>
            <person name="Le Tacon F."/>
            <person name="Lindquist E.A."/>
            <person name="Lipzen A."/>
            <person name="Malagnac F."/>
            <person name="Mello A."/>
            <person name="Molinier V."/>
            <person name="Miyauchi S."/>
            <person name="Poulain J."/>
            <person name="Riccioni C."/>
            <person name="Rubini A."/>
            <person name="Sitrit Y."/>
            <person name="Splivallo R."/>
            <person name="Traeger S."/>
            <person name="Wang M."/>
            <person name="Zifcakova L."/>
            <person name="Wipf D."/>
            <person name="Zambonelli A."/>
            <person name="Paolocci F."/>
            <person name="Nowrousian M."/>
            <person name="Ottonello S."/>
            <person name="Baldrian P."/>
            <person name="Spatafora J.W."/>
            <person name="Henrissat B."/>
            <person name="Nagy L.G."/>
            <person name="Aury J.M."/>
            <person name="Wincker P."/>
            <person name="Grigoriev I.V."/>
            <person name="Bonfante P."/>
            <person name="Martin F.M."/>
        </authorList>
    </citation>
    <scope>NUCLEOTIDE SEQUENCE [LARGE SCALE GENOMIC DNA]</scope>
    <source>
        <strain evidence="1 2">120613-1</strain>
    </source>
</reference>
<dbReference type="OrthoDB" id="5290812at2759"/>
<dbReference type="Proteomes" id="UP000276215">
    <property type="component" value="Unassembled WGS sequence"/>
</dbReference>
<sequence length="277" mass="31923">MGCVKKHTLTISQFRCLGLDLTTNPPKSTVAEVYNKKCFRKVPVTFYWKFDIEALCIAQFGASLAHLQRRKAEAKIAMEAAKKANPSPLRRLRDQARARIGDVAWEIYDSKYAWEKIRWCSGVTKEQVLAWLHLRPEDEVPVNANSAGDLNRFLRDIRGKETFAQKGEEWYRSVAEQLLDNMTEVLLPENGYRKLAREYHVKRVTSIRGELAGEIPADYTCTHQSEHGDKAPFSCRSLMQFLEHMEVEHPGVYWGEDVWVGIPGSVAQEYWDDWSGW</sequence>
<name>A0A3N4JLV6_9PEZI</name>
<evidence type="ECO:0000313" key="1">
    <source>
        <dbReference type="EMBL" id="RPA94874.1"/>
    </source>
</evidence>
<protein>
    <submittedName>
        <fullName evidence="1">Uncharacterized protein</fullName>
    </submittedName>
</protein>
<dbReference type="EMBL" id="ML120432">
    <property type="protein sequence ID" value="RPA94874.1"/>
    <property type="molecule type" value="Genomic_DNA"/>
</dbReference>
<organism evidence="1 2">
    <name type="scientific">Choiromyces venosus 120613-1</name>
    <dbReference type="NCBI Taxonomy" id="1336337"/>
    <lineage>
        <taxon>Eukaryota</taxon>
        <taxon>Fungi</taxon>
        <taxon>Dikarya</taxon>
        <taxon>Ascomycota</taxon>
        <taxon>Pezizomycotina</taxon>
        <taxon>Pezizomycetes</taxon>
        <taxon>Pezizales</taxon>
        <taxon>Tuberaceae</taxon>
        <taxon>Choiromyces</taxon>
    </lineage>
</organism>
<gene>
    <name evidence="1" type="ORF">L873DRAFT_1700113</name>
</gene>